<keyword evidence="3" id="KW-0805">Transcription regulation</keyword>
<evidence type="ECO:0000313" key="9">
    <source>
        <dbReference type="Proteomes" id="UP000256328"/>
    </source>
</evidence>
<keyword evidence="5" id="KW-0539">Nucleus</keyword>
<evidence type="ECO:0000256" key="5">
    <source>
        <dbReference type="ARBA" id="ARBA00023242"/>
    </source>
</evidence>
<feature type="region of interest" description="Disordered" evidence="6">
    <location>
        <begin position="1"/>
        <end position="20"/>
    </location>
</feature>
<dbReference type="Proteomes" id="UP000256328">
    <property type="component" value="Unassembled WGS sequence"/>
</dbReference>
<gene>
    <name evidence="8" type="ORF">BP5796_12031</name>
</gene>
<dbReference type="Pfam" id="PF04082">
    <property type="entry name" value="Fungal_trans"/>
    <property type="match status" value="1"/>
</dbReference>
<dbReference type="GO" id="GO:0000981">
    <property type="term" value="F:DNA-binding transcription factor activity, RNA polymerase II-specific"/>
    <property type="evidence" value="ECO:0007669"/>
    <property type="project" value="InterPro"/>
</dbReference>
<sequence length="452" mass="50218">MNSSLGGAQESAGFPVPTMAPTHAPSEDPVSCTHLFHAFFDRVLPLRCFAFIHKPSFLYALDHGTLLQDYEEPLLHIMCALGASNVDPGQALADKARDKVLGQLHNPSDLLLMTTVLLCEYAHRSGSFAMAFVLGGCMFRQLRLLGLDALSDNANHELIEPEAESHLRLAWACYIADVFTGSGVDKNSSWRDETPNLPLPCAEGDYLSQSSTRPLYLPYVLENPDIIRSLDAPALSVLLVHLRMRVLRLIRTPHPKSNLWDLSSPFMVILQQLEQFHDNLPEKYALTELNIYIRKDQHSLGSLFALHLLYHAAVCDLTRISLPGFSFPLAVAFWDAPPEFLLQCQKRSQFHAEEISRLVRQGKPHGRLAFDDPFAVDATFESTKIQIIASAIMPHTTESTVSTRNNVADNLQLLKFLGAGASEPSPYIRALLSLCMSFGFQEIAGEWQGPEA</sequence>
<dbReference type="InterPro" id="IPR050815">
    <property type="entry name" value="TF_fung"/>
</dbReference>
<evidence type="ECO:0000256" key="4">
    <source>
        <dbReference type="ARBA" id="ARBA00023163"/>
    </source>
</evidence>
<dbReference type="GO" id="GO:0003677">
    <property type="term" value="F:DNA binding"/>
    <property type="evidence" value="ECO:0007669"/>
    <property type="project" value="InterPro"/>
</dbReference>
<feature type="domain" description="Xylanolytic transcriptional activator regulatory" evidence="7">
    <location>
        <begin position="47"/>
        <end position="219"/>
    </location>
</feature>
<evidence type="ECO:0000256" key="6">
    <source>
        <dbReference type="SAM" id="MobiDB-lite"/>
    </source>
</evidence>
<dbReference type="InterPro" id="IPR007219">
    <property type="entry name" value="XnlR_reg_dom"/>
</dbReference>
<dbReference type="CDD" id="cd12148">
    <property type="entry name" value="fungal_TF_MHR"/>
    <property type="match status" value="1"/>
</dbReference>
<evidence type="ECO:0000256" key="1">
    <source>
        <dbReference type="ARBA" id="ARBA00004123"/>
    </source>
</evidence>
<organism evidence="8 9">
    <name type="scientific">Coleophoma crateriformis</name>
    <dbReference type="NCBI Taxonomy" id="565419"/>
    <lineage>
        <taxon>Eukaryota</taxon>
        <taxon>Fungi</taxon>
        <taxon>Dikarya</taxon>
        <taxon>Ascomycota</taxon>
        <taxon>Pezizomycotina</taxon>
        <taxon>Leotiomycetes</taxon>
        <taxon>Helotiales</taxon>
        <taxon>Dermateaceae</taxon>
        <taxon>Coleophoma</taxon>
    </lineage>
</organism>
<evidence type="ECO:0000259" key="7">
    <source>
        <dbReference type="Pfam" id="PF04082"/>
    </source>
</evidence>
<dbReference type="OrthoDB" id="4685598at2759"/>
<evidence type="ECO:0000256" key="3">
    <source>
        <dbReference type="ARBA" id="ARBA00023015"/>
    </source>
</evidence>
<keyword evidence="2" id="KW-0479">Metal-binding</keyword>
<dbReference type="EMBL" id="PDLN01000020">
    <property type="protein sequence ID" value="RDW59107.1"/>
    <property type="molecule type" value="Genomic_DNA"/>
</dbReference>
<protein>
    <recommendedName>
        <fullName evidence="7">Xylanolytic transcriptional activator regulatory domain-containing protein</fullName>
    </recommendedName>
</protein>
<dbReference type="PANTHER" id="PTHR47338">
    <property type="entry name" value="ZN(II)2CYS6 TRANSCRIPTION FACTOR (EUROFUNG)-RELATED"/>
    <property type="match status" value="1"/>
</dbReference>
<dbReference type="GO" id="GO:0008270">
    <property type="term" value="F:zinc ion binding"/>
    <property type="evidence" value="ECO:0007669"/>
    <property type="project" value="InterPro"/>
</dbReference>
<keyword evidence="4" id="KW-0804">Transcription</keyword>
<evidence type="ECO:0000256" key="2">
    <source>
        <dbReference type="ARBA" id="ARBA00022723"/>
    </source>
</evidence>
<dbReference type="AlphaFoldDB" id="A0A3D8QBM2"/>
<dbReference type="PANTHER" id="PTHR47338:SF7">
    <property type="entry name" value="ZN(II)2CYS6 TRANSCRIPTION FACTOR (EUROFUNG)"/>
    <property type="match status" value="1"/>
</dbReference>
<reference evidence="8 9" key="1">
    <citation type="journal article" date="2018" name="IMA Fungus">
        <title>IMA Genome-F 9: Draft genome sequence of Annulohypoxylon stygium, Aspergillus mulundensis, Berkeleyomyces basicola (syn. Thielaviopsis basicola), Ceratocystis smalleyi, two Cercospora beticola strains, Coleophoma cylindrospora, Fusarium fracticaudum, Phialophora cf. hyalina, and Morchella septimelata.</title>
        <authorList>
            <person name="Wingfield B.D."/>
            <person name="Bills G.F."/>
            <person name="Dong Y."/>
            <person name="Huang W."/>
            <person name="Nel W.J."/>
            <person name="Swalarsk-Parry B.S."/>
            <person name="Vaghefi N."/>
            <person name="Wilken P.M."/>
            <person name="An Z."/>
            <person name="de Beer Z.W."/>
            <person name="De Vos L."/>
            <person name="Chen L."/>
            <person name="Duong T.A."/>
            <person name="Gao Y."/>
            <person name="Hammerbacher A."/>
            <person name="Kikkert J.R."/>
            <person name="Li Y."/>
            <person name="Li H."/>
            <person name="Li K."/>
            <person name="Li Q."/>
            <person name="Liu X."/>
            <person name="Ma X."/>
            <person name="Naidoo K."/>
            <person name="Pethybridge S.J."/>
            <person name="Sun J."/>
            <person name="Steenkamp E.T."/>
            <person name="van der Nest M.A."/>
            <person name="van Wyk S."/>
            <person name="Wingfield M.J."/>
            <person name="Xiong C."/>
            <person name="Yue Q."/>
            <person name="Zhang X."/>
        </authorList>
    </citation>
    <scope>NUCLEOTIDE SEQUENCE [LARGE SCALE GENOMIC DNA]</scope>
    <source>
        <strain evidence="8 9">BP5796</strain>
    </source>
</reference>
<dbReference type="GO" id="GO:0006351">
    <property type="term" value="P:DNA-templated transcription"/>
    <property type="evidence" value="ECO:0007669"/>
    <property type="project" value="InterPro"/>
</dbReference>
<comment type="subcellular location">
    <subcellularLocation>
        <location evidence="1">Nucleus</location>
    </subcellularLocation>
</comment>
<accession>A0A3D8QBM2</accession>
<evidence type="ECO:0000313" key="8">
    <source>
        <dbReference type="EMBL" id="RDW59107.1"/>
    </source>
</evidence>
<comment type="caution">
    <text evidence="8">The sequence shown here is derived from an EMBL/GenBank/DDBJ whole genome shotgun (WGS) entry which is preliminary data.</text>
</comment>
<name>A0A3D8QBM2_9HELO</name>
<dbReference type="GO" id="GO:0005634">
    <property type="term" value="C:nucleus"/>
    <property type="evidence" value="ECO:0007669"/>
    <property type="project" value="UniProtKB-SubCell"/>
</dbReference>
<keyword evidence="9" id="KW-1185">Reference proteome</keyword>
<proteinExistence type="predicted"/>